<evidence type="ECO:0000313" key="2">
    <source>
        <dbReference type="EMBL" id="MBB4694730.1"/>
    </source>
</evidence>
<feature type="transmembrane region" description="Helical" evidence="1">
    <location>
        <begin position="86"/>
        <end position="106"/>
    </location>
</feature>
<feature type="transmembrane region" description="Helical" evidence="1">
    <location>
        <begin position="112"/>
        <end position="134"/>
    </location>
</feature>
<accession>A0A7W7CWG4</accession>
<keyword evidence="1" id="KW-0812">Transmembrane</keyword>
<comment type="caution">
    <text evidence="2">The sequence shown here is derived from an EMBL/GenBank/DDBJ whole genome shotgun (WGS) entry which is preliminary data.</text>
</comment>
<dbReference type="EMBL" id="JACHMF010000001">
    <property type="protein sequence ID" value="MBB4694730.1"/>
    <property type="molecule type" value="Genomic_DNA"/>
</dbReference>
<proteinExistence type="predicted"/>
<sequence>MESEDFYTTTAQLLAAFAIALLVVLPGIWRQQTARLRGATRQRQEALYQHHLIDMPTLSYSEDKKLGVATLRWAVECRRQARLYRAVQGAASLFLTGEAMALTALLTGADGGITLLAGPVVLLATMALAALTVLTPIVMLRDRPSVDGLLPSSRHIDRVRAEFGGPSRGEQSRSC</sequence>
<dbReference type="RefSeq" id="WP_184953174.1">
    <property type="nucleotide sequence ID" value="NZ_BOMC01000035.1"/>
</dbReference>
<keyword evidence="3" id="KW-1185">Reference proteome</keyword>
<gene>
    <name evidence="2" type="ORF">BKA14_004878</name>
</gene>
<feature type="transmembrane region" description="Helical" evidence="1">
    <location>
        <begin position="6"/>
        <end position="29"/>
    </location>
</feature>
<evidence type="ECO:0000313" key="3">
    <source>
        <dbReference type="Proteomes" id="UP000542742"/>
    </source>
</evidence>
<name>A0A7W7CWG4_9ACTN</name>
<dbReference type="Proteomes" id="UP000542742">
    <property type="component" value="Unassembled WGS sequence"/>
</dbReference>
<keyword evidence="1" id="KW-0472">Membrane</keyword>
<reference evidence="2 3" key="1">
    <citation type="submission" date="2020-08" db="EMBL/GenBank/DDBJ databases">
        <title>Sequencing the genomes of 1000 actinobacteria strains.</title>
        <authorList>
            <person name="Klenk H.-P."/>
        </authorList>
    </citation>
    <scope>NUCLEOTIDE SEQUENCE [LARGE SCALE GENOMIC DNA]</scope>
    <source>
        <strain evidence="2 3">DSM 45518</strain>
    </source>
</reference>
<keyword evidence="1" id="KW-1133">Transmembrane helix</keyword>
<dbReference type="AlphaFoldDB" id="A0A7W7CWG4"/>
<organism evidence="2 3">
    <name type="scientific">Paractinoplanes abujensis</name>
    <dbReference type="NCBI Taxonomy" id="882441"/>
    <lineage>
        <taxon>Bacteria</taxon>
        <taxon>Bacillati</taxon>
        <taxon>Actinomycetota</taxon>
        <taxon>Actinomycetes</taxon>
        <taxon>Micromonosporales</taxon>
        <taxon>Micromonosporaceae</taxon>
        <taxon>Paractinoplanes</taxon>
    </lineage>
</organism>
<evidence type="ECO:0000256" key="1">
    <source>
        <dbReference type="SAM" id="Phobius"/>
    </source>
</evidence>
<protein>
    <submittedName>
        <fullName evidence="2">ABC-type transport system involved in cytochrome bd biosynthesis fused ATPase/permease subunit</fullName>
    </submittedName>
</protein>